<dbReference type="AlphaFoldDB" id="A0AAJ7CEG3"/>
<dbReference type="GO" id="GO:0003735">
    <property type="term" value="F:structural constituent of ribosome"/>
    <property type="evidence" value="ECO:0007669"/>
    <property type="project" value="InterPro"/>
</dbReference>
<sequence>MSALKLGKSLYHAPRPNRWQRGVGAELPDAYKKFWREWKVQKPAAVHYIEKDGLFERNKQTGDVYPVQNVPIPVKYPKEHNDGIWGGEGVIQGFEKRGLYDRRVPRFWVPRLKISVVYSEILNEYMRVTLTNRTLQLIHDNYGFDHYLLKTPACDLKSELALKIKRQILIALADKTMYQDDPLKQEEVYAKYQQYLSPFTREEIEWYGLNFMEACKKYLAIQAKLDEPKPLKIQYRSELISQLKAYGIEEAKNVDVMPSTKSQQSSWILKLNPFSKNPRAK</sequence>
<reference evidence="7" key="1">
    <citation type="submission" date="2025-08" db="UniProtKB">
        <authorList>
            <consortium name="RefSeq"/>
        </authorList>
    </citation>
    <scope>IDENTIFICATION</scope>
</reference>
<dbReference type="SUPFAM" id="SSF143800">
    <property type="entry name" value="L28p-like"/>
    <property type="match status" value="1"/>
</dbReference>
<dbReference type="PANTHER" id="PTHR13528">
    <property type="entry name" value="39S RIBOSOMAL PROTEIN L28, MITOCHONDRIAL"/>
    <property type="match status" value="1"/>
</dbReference>
<accession>A0AAJ7CEG3</accession>
<evidence type="ECO:0000256" key="1">
    <source>
        <dbReference type="ARBA" id="ARBA00008760"/>
    </source>
</evidence>
<name>A0AAJ7CEG3_CEPCN</name>
<evidence type="ECO:0000256" key="5">
    <source>
        <dbReference type="ARBA" id="ARBA00035538"/>
    </source>
</evidence>
<evidence type="ECO:0000256" key="3">
    <source>
        <dbReference type="ARBA" id="ARBA00023274"/>
    </source>
</evidence>
<keyword evidence="2 7" id="KW-0689">Ribosomal protein</keyword>
<proteinExistence type="inferred from homology"/>
<evidence type="ECO:0000256" key="2">
    <source>
        <dbReference type="ARBA" id="ARBA00022980"/>
    </source>
</evidence>
<evidence type="ECO:0000256" key="4">
    <source>
        <dbReference type="ARBA" id="ARBA00035269"/>
    </source>
</evidence>
<dbReference type="Proteomes" id="UP000694920">
    <property type="component" value="Unplaced"/>
</dbReference>
<evidence type="ECO:0000313" key="7">
    <source>
        <dbReference type="RefSeq" id="XP_015608532.1"/>
    </source>
</evidence>
<dbReference type="GO" id="GO:0005762">
    <property type="term" value="C:mitochondrial large ribosomal subunit"/>
    <property type="evidence" value="ECO:0007669"/>
    <property type="project" value="TreeGrafter"/>
</dbReference>
<dbReference type="PANTHER" id="PTHR13528:SF2">
    <property type="entry name" value="LARGE RIBOSOMAL SUBUNIT PROTEIN BL28M"/>
    <property type="match status" value="1"/>
</dbReference>
<gene>
    <name evidence="7" type="primary">LOC107274194</name>
</gene>
<organism evidence="6 7">
    <name type="scientific">Cephus cinctus</name>
    <name type="common">Wheat stem sawfly</name>
    <dbReference type="NCBI Taxonomy" id="211228"/>
    <lineage>
        <taxon>Eukaryota</taxon>
        <taxon>Metazoa</taxon>
        <taxon>Ecdysozoa</taxon>
        <taxon>Arthropoda</taxon>
        <taxon>Hexapoda</taxon>
        <taxon>Insecta</taxon>
        <taxon>Pterygota</taxon>
        <taxon>Neoptera</taxon>
        <taxon>Endopterygota</taxon>
        <taxon>Hymenoptera</taxon>
        <taxon>Cephoidea</taxon>
        <taxon>Cephidae</taxon>
        <taxon>Cephus</taxon>
    </lineage>
</organism>
<dbReference type="RefSeq" id="XP_015608532.1">
    <property type="nucleotide sequence ID" value="XM_015753046.2"/>
</dbReference>
<dbReference type="KEGG" id="ccin:107274194"/>
<protein>
    <recommendedName>
        <fullName evidence="4">Large ribosomal subunit protein bL28m</fullName>
    </recommendedName>
    <alternativeName>
        <fullName evidence="5">39S ribosomal protein L28, mitochondrial</fullName>
    </alternativeName>
</protein>
<keyword evidence="6" id="KW-1185">Reference proteome</keyword>
<comment type="similarity">
    <text evidence="1">Belongs to the bacterial ribosomal protein bL28 family.</text>
</comment>
<dbReference type="InterPro" id="IPR026569">
    <property type="entry name" value="Ribosomal_bL28"/>
</dbReference>
<dbReference type="GeneID" id="107274194"/>
<dbReference type="CTD" id="10573"/>
<keyword evidence="3" id="KW-0687">Ribonucleoprotein</keyword>
<evidence type="ECO:0000313" key="6">
    <source>
        <dbReference type="Proteomes" id="UP000694920"/>
    </source>
</evidence>
<dbReference type="InterPro" id="IPR034704">
    <property type="entry name" value="Ribosomal_bL28/bL31-like_sf"/>
</dbReference>